<keyword evidence="2" id="KW-0808">Transferase</keyword>
<dbReference type="PANTHER" id="PTHR31009">
    <property type="entry name" value="S-ADENOSYL-L-METHIONINE:CARBOXYL METHYLTRANSFERASE FAMILY PROTEIN"/>
    <property type="match status" value="1"/>
</dbReference>
<organism evidence="5 6">
    <name type="scientific">Eucalyptus globulus</name>
    <name type="common">Tasmanian blue gum</name>
    <dbReference type="NCBI Taxonomy" id="34317"/>
    <lineage>
        <taxon>Eukaryota</taxon>
        <taxon>Viridiplantae</taxon>
        <taxon>Streptophyta</taxon>
        <taxon>Embryophyta</taxon>
        <taxon>Tracheophyta</taxon>
        <taxon>Spermatophyta</taxon>
        <taxon>Magnoliopsida</taxon>
        <taxon>eudicotyledons</taxon>
        <taxon>Gunneridae</taxon>
        <taxon>Pentapetalae</taxon>
        <taxon>rosids</taxon>
        <taxon>malvids</taxon>
        <taxon>Myrtales</taxon>
        <taxon>Myrtaceae</taxon>
        <taxon>Myrtoideae</taxon>
        <taxon>Eucalypteae</taxon>
        <taxon>Eucalyptus</taxon>
    </lineage>
</organism>
<protein>
    <recommendedName>
        <fullName evidence="7">S-adenosylmethionine-dependent methyltransferase</fullName>
    </recommendedName>
</protein>
<keyword evidence="6" id="KW-1185">Reference proteome</keyword>
<accession>A0ABD3JUY8</accession>
<dbReference type="GO" id="GO:0032259">
    <property type="term" value="P:methylation"/>
    <property type="evidence" value="ECO:0007669"/>
    <property type="project" value="UniProtKB-KW"/>
</dbReference>
<sequence length="363" mass="39601">MSSGTELAEAEEYTMNGGDSTYSYHKNSRFQRAATDVAKATIEKAIMEKLDIRRFSPAPTTFQIADLGCSVGPNTFVAVQNILEAVRRKYVTQGLSSQMPDFLVLFNDHASNDFNTLFASLPPDRQYYAAGVPGSFHGRVFPDASLHVAHSAHALPWLRKLPEELLDANSPAYNKGRVYYISAPSQVLDAYAAQFAKDTAMFLSARGKEVVSGGIMVLLLPGRANGIAHSCVLSDVMFDLLGACLMDMAKEGKTNEALVDSFNAPVYTPSPEEMTAITERNGCFSIETMDLTPFNAKVDGSAAAHACTMHVRAGMEGLIGKHFGSEIVNELFDRFFEKAKESSDRISSAFLHGCQLVVVLKRK</sequence>
<gene>
    <name evidence="5" type="ORF">ACJRO7_028193</name>
</gene>
<dbReference type="InterPro" id="IPR029063">
    <property type="entry name" value="SAM-dependent_MTases_sf"/>
</dbReference>
<keyword evidence="3" id="KW-0479">Metal-binding</keyword>
<dbReference type="GO" id="GO:0046872">
    <property type="term" value="F:metal ion binding"/>
    <property type="evidence" value="ECO:0007669"/>
    <property type="project" value="UniProtKB-KW"/>
</dbReference>
<dbReference type="Gene3D" id="1.10.1200.270">
    <property type="entry name" value="Methyltransferase, alpha-helical capping domain"/>
    <property type="match status" value="1"/>
</dbReference>
<evidence type="ECO:0000256" key="3">
    <source>
        <dbReference type="ARBA" id="ARBA00022723"/>
    </source>
</evidence>
<dbReference type="Pfam" id="PF03492">
    <property type="entry name" value="Methyltransf_7"/>
    <property type="match status" value="1"/>
</dbReference>
<evidence type="ECO:0000313" key="5">
    <source>
        <dbReference type="EMBL" id="KAL3731278.1"/>
    </source>
</evidence>
<evidence type="ECO:0000256" key="1">
    <source>
        <dbReference type="ARBA" id="ARBA00022603"/>
    </source>
</evidence>
<evidence type="ECO:0008006" key="7">
    <source>
        <dbReference type="Google" id="ProtNLM"/>
    </source>
</evidence>
<name>A0ABD3JUY8_EUCGL</name>
<reference evidence="5 6" key="1">
    <citation type="submission" date="2024-11" db="EMBL/GenBank/DDBJ databases">
        <title>Chromosome-level genome assembly of Eucalyptus globulus Labill. provides insights into its genome evolution.</title>
        <authorList>
            <person name="Li X."/>
        </authorList>
    </citation>
    <scope>NUCLEOTIDE SEQUENCE [LARGE SCALE GENOMIC DNA]</scope>
    <source>
        <strain evidence="5">CL2024</strain>
        <tissue evidence="5">Fresh tender leaves</tissue>
    </source>
</reference>
<evidence type="ECO:0000313" key="6">
    <source>
        <dbReference type="Proteomes" id="UP001634007"/>
    </source>
</evidence>
<dbReference type="Gene3D" id="3.40.50.150">
    <property type="entry name" value="Vaccinia Virus protein VP39"/>
    <property type="match status" value="1"/>
</dbReference>
<dbReference type="SUPFAM" id="SSF53335">
    <property type="entry name" value="S-adenosyl-L-methionine-dependent methyltransferases"/>
    <property type="match status" value="1"/>
</dbReference>
<proteinExistence type="predicted"/>
<dbReference type="Proteomes" id="UP001634007">
    <property type="component" value="Unassembled WGS sequence"/>
</dbReference>
<keyword evidence="4" id="KW-0460">Magnesium</keyword>
<comment type="caution">
    <text evidence="5">The sequence shown here is derived from an EMBL/GenBank/DDBJ whole genome shotgun (WGS) entry which is preliminary data.</text>
</comment>
<dbReference type="EMBL" id="JBJKBG010000007">
    <property type="protein sequence ID" value="KAL3731278.1"/>
    <property type="molecule type" value="Genomic_DNA"/>
</dbReference>
<dbReference type="GO" id="GO:0008168">
    <property type="term" value="F:methyltransferase activity"/>
    <property type="evidence" value="ECO:0007669"/>
    <property type="project" value="UniProtKB-KW"/>
</dbReference>
<evidence type="ECO:0000256" key="2">
    <source>
        <dbReference type="ARBA" id="ARBA00022679"/>
    </source>
</evidence>
<evidence type="ECO:0000256" key="4">
    <source>
        <dbReference type="ARBA" id="ARBA00022842"/>
    </source>
</evidence>
<dbReference type="InterPro" id="IPR042086">
    <property type="entry name" value="MeTrfase_capping"/>
</dbReference>
<dbReference type="AlphaFoldDB" id="A0ABD3JUY8"/>
<dbReference type="InterPro" id="IPR005299">
    <property type="entry name" value="MeTrfase_7"/>
</dbReference>
<keyword evidence="1" id="KW-0489">Methyltransferase</keyword>